<dbReference type="Proteomes" id="UP001057877">
    <property type="component" value="Chromosome"/>
</dbReference>
<evidence type="ECO:0000256" key="1">
    <source>
        <dbReference type="ARBA" id="ARBA00005564"/>
    </source>
</evidence>
<dbReference type="SUPFAM" id="SSF51004">
    <property type="entry name" value="C-terminal (heme d1) domain of cytochrome cd1-nitrite reductase"/>
    <property type="match status" value="1"/>
</dbReference>
<evidence type="ECO:0000313" key="2">
    <source>
        <dbReference type="EMBL" id="UVI27490.1"/>
    </source>
</evidence>
<sequence>MTAKQKPLYIFTGSYAEPDNSSVYVYAFNEEDGQLTLLDQTGGLKNPTFLDVDPERQLLYAIGEQQTPDGSKTAEVAAFAIDGQTGALSLLNRQQSVPASTCHIQRDPLHPLLVVSSYHGGMIGLVSLKADGQVGELLDMKQHEGHSVHPNQDRPHPHSAFFSPDGRYVFIQDLGIDRIRTYSIDAERGLLNYHGEVEQQPGAGPRHLAFYPDGQYAFVINELNSSITSYSYDAERGQLTPVETVPTLPADYTGNNSCAEIAVSEDGRFVYGSNRGHDSLVVYAFNAETGKLALVEHVSVEGSHPRHFALTPGGHYLIAANRDTNNIVTFRVDKESGKLHYTGNSVHASKPVCVRPVRLG</sequence>
<protein>
    <submittedName>
        <fullName evidence="2">Lactonase family protein</fullName>
    </submittedName>
</protein>
<proteinExistence type="inferred from homology"/>
<name>A0ABY5S3S2_9BACL</name>
<dbReference type="PANTHER" id="PTHR30344">
    <property type="entry name" value="6-PHOSPHOGLUCONOLACTONASE-RELATED"/>
    <property type="match status" value="1"/>
</dbReference>
<dbReference type="PANTHER" id="PTHR30344:SF1">
    <property type="entry name" value="6-PHOSPHOGLUCONOLACTONASE"/>
    <property type="match status" value="1"/>
</dbReference>
<reference evidence="2" key="1">
    <citation type="submission" date="2022-01" db="EMBL/GenBank/DDBJ databases">
        <title>Paenibacillus spongiae sp. nov., isolated from marine sponge.</title>
        <authorList>
            <person name="Li Z."/>
            <person name="Zhang M."/>
        </authorList>
    </citation>
    <scope>NUCLEOTIDE SEQUENCE</scope>
    <source>
        <strain evidence="2">PHS-Z3</strain>
    </source>
</reference>
<dbReference type="Gene3D" id="2.130.10.10">
    <property type="entry name" value="YVTN repeat-like/Quinoprotein amine dehydrogenase"/>
    <property type="match status" value="1"/>
</dbReference>
<dbReference type="InterPro" id="IPR050282">
    <property type="entry name" value="Cycloisomerase_2"/>
</dbReference>
<dbReference type="InterPro" id="IPR011048">
    <property type="entry name" value="Haem_d1_sf"/>
</dbReference>
<keyword evidence="3" id="KW-1185">Reference proteome</keyword>
<dbReference type="Pfam" id="PF10282">
    <property type="entry name" value="Lactonase"/>
    <property type="match status" value="1"/>
</dbReference>
<comment type="similarity">
    <text evidence="1">Belongs to the cycloisomerase 2 family.</text>
</comment>
<dbReference type="InterPro" id="IPR015943">
    <property type="entry name" value="WD40/YVTN_repeat-like_dom_sf"/>
</dbReference>
<dbReference type="RefSeq" id="WP_258383578.1">
    <property type="nucleotide sequence ID" value="NZ_CP091430.1"/>
</dbReference>
<dbReference type="EMBL" id="CP091430">
    <property type="protein sequence ID" value="UVI27490.1"/>
    <property type="molecule type" value="Genomic_DNA"/>
</dbReference>
<dbReference type="InterPro" id="IPR019405">
    <property type="entry name" value="Lactonase_7-beta_prop"/>
</dbReference>
<gene>
    <name evidence="2" type="ORF">L1F29_18645</name>
</gene>
<accession>A0ABY5S3S2</accession>
<evidence type="ECO:0000313" key="3">
    <source>
        <dbReference type="Proteomes" id="UP001057877"/>
    </source>
</evidence>
<organism evidence="2 3">
    <name type="scientific">Paenibacillus spongiae</name>
    <dbReference type="NCBI Taxonomy" id="2909671"/>
    <lineage>
        <taxon>Bacteria</taxon>
        <taxon>Bacillati</taxon>
        <taxon>Bacillota</taxon>
        <taxon>Bacilli</taxon>
        <taxon>Bacillales</taxon>
        <taxon>Paenibacillaceae</taxon>
        <taxon>Paenibacillus</taxon>
    </lineage>
</organism>